<evidence type="ECO:0000256" key="5">
    <source>
        <dbReference type="ARBA" id="ARBA00022725"/>
    </source>
</evidence>
<feature type="transmembrane region" description="Helical" evidence="10">
    <location>
        <begin position="317"/>
        <end position="337"/>
    </location>
</feature>
<evidence type="ECO:0000256" key="9">
    <source>
        <dbReference type="ARBA" id="ARBA00023224"/>
    </source>
</evidence>
<keyword evidence="6 10" id="KW-1133">Transmembrane helix</keyword>
<dbReference type="PANTHER" id="PTHR21137:SF35">
    <property type="entry name" value="ODORANT RECEPTOR 19A-RELATED"/>
    <property type="match status" value="1"/>
</dbReference>
<comment type="similarity">
    <text evidence="10">Belongs to the insect chemoreceptor superfamily. Heteromeric odorant receptor channel (TC 1.A.69) family.</text>
</comment>
<keyword evidence="2" id="KW-1003">Cell membrane</keyword>
<organism evidence="11">
    <name type="scientific">Meteorus pulchricornis</name>
    <dbReference type="NCBI Taxonomy" id="51522"/>
    <lineage>
        <taxon>Eukaryota</taxon>
        <taxon>Metazoa</taxon>
        <taxon>Ecdysozoa</taxon>
        <taxon>Arthropoda</taxon>
        <taxon>Hexapoda</taxon>
        <taxon>Insecta</taxon>
        <taxon>Pterygota</taxon>
        <taxon>Neoptera</taxon>
        <taxon>Endopterygota</taxon>
        <taxon>Hymenoptera</taxon>
        <taxon>Apocrita</taxon>
        <taxon>Ichneumonoidea</taxon>
        <taxon>Braconidae</taxon>
        <taxon>Meteorinae</taxon>
        <taxon>Meteorus</taxon>
    </lineage>
</organism>
<feature type="transmembrane region" description="Helical" evidence="10">
    <location>
        <begin position="146"/>
        <end position="168"/>
    </location>
</feature>
<evidence type="ECO:0000256" key="2">
    <source>
        <dbReference type="ARBA" id="ARBA00022475"/>
    </source>
</evidence>
<evidence type="ECO:0000256" key="8">
    <source>
        <dbReference type="ARBA" id="ARBA00023170"/>
    </source>
</evidence>
<evidence type="ECO:0000256" key="7">
    <source>
        <dbReference type="ARBA" id="ARBA00023136"/>
    </source>
</evidence>
<dbReference type="GO" id="GO:0007165">
    <property type="term" value="P:signal transduction"/>
    <property type="evidence" value="ECO:0007669"/>
    <property type="project" value="UniProtKB-KW"/>
</dbReference>
<evidence type="ECO:0000256" key="1">
    <source>
        <dbReference type="ARBA" id="ARBA00004651"/>
    </source>
</evidence>
<comment type="caution">
    <text evidence="10">Lacks conserved residue(s) required for the propagation of feature annotation.</text>
</comment>
<dbReference type="GO" id="GO:0005886">
    <property type="term" value="C:plasma membrane"/>
    <property type="evidence" value="ECO:0007669"/>
    <property type="project" value="UniProtKB-SubCell"/>
</dbReference>
<keyword evidence="9 10" id="KW-0807">Transducer</keyword>
<dbReference type="GO" id="GO:0004984">
    <property type="term" value="F:olfactory receptor activity"/>
    <property type="evidence" value="ECO:0007669"/>
    <property type="project" value="InterPro"/>
</dbReference>
<name>A0A1S5VFT0_9HYME</name>
<dbReference type="AlphaFoldDB" id="A0A1S5VFT0"/>
<keyword evidence="8 10" id="KW-0675">Receptor</keyword>
<evidence type="ECO:0000256" key="6">
    <source>
        <dbReference type="ARBA" id="ARBA00022989"/>
    </source>
</evidence>
<protein>
    <recommendedName>
        <fullName evidence="10">Odorant receptor</fullName>
    </recommendedName>
</protein>
<feature type="transmembrane region" description="Helical" evidence="10">
    <location>
        <begin position="286"/>
        <end position="305"/>
    </location>
</feature>
<evidence type="ECO:0000256" key="4">
    <source>
        <dbReference type="ARBA" id="ARBA00022692"/>
    </source>
</evidence>
<keyword evidence="4 10" id="KW-0812">Transmembrane</keyword>
<keyword evidence="3 10" id="KW-0716">Sensory transduction</keyword>
<sequence>MGCLQKEKNESKFSDINKRRLLIVATKQTRWIFSLLGVWPMLTKNTKNIEKRLSLVIQLICQSFLFFIIIPAAIQLYWCEKNMKIKLAYFGALGFTTACAVKYITIVYRRREIRECIEQIEKDWHEVVSEETNQIMLKNIKISQRMTIICGSFMYCGGVLHQTMIPFLPGSIVSIVDNSSRRLLVYPIYEVMFDDQITPTYEIMYLIHIVTGMIVCTIAIGSCHLSILFITHVSGQNQIMISKLKNLMNTRDETIENMNQCMREIIYFHHEIIKFSSNVEKCLREICLIAIFEALLIICLAEYYSMVAWKHNETFSAIIYFILVDAFIFNCFIFCHVGEILQEQFRKVGEAVYMTEWYRLSHRNARALMLIIAVIQHPPKLTAGGLIELSYNGFVSIIKSTAAYFNILRMTEF</sequence>
<evidence type="ECO:0000256" key="3">
    <source>
        <dbReference type="ARBA" id="ARBA00022606"/>
    </source>
</evidence>
<keyword evidence="7 10" id="KW-0472">Membrane</keyword>
<dbReference type="PANTHER" id="PTHR21137">
    <property type="entry name" value="ODORANT RECEPTOR"/>
    <property type="match status" value="1"/>
</dbReference>
<feature type="transmembrane region" description="Helical" evidence="10">
    <location>
        <begin position="54"/>
        <end position="78"/>
    </location>
</feature>
<feature type="transmembrane region" description="Helical" evidence="10">
    <location>
        <begin position="203"/>
        <end position="230"/>
    </location>
</feature>
<keyword evidence="5 10" id="KW-0552">Olfaction</keyword>
<comment type="subcellular location">
    <subcellularLocation>
        <location evidence="1 10">Cell membrane</location>
        <topology evidence="1 10">Multi-pass membrane protein</topology>
    </subcellularLocation>
</comment>
<evidence type="ECO:0000256" key="10">
    <source>
        <dbReference type="RuleBase" id="RU351113"/>
    </source>
</evidence>
<accession>A0A1S5VFT0</accession>
<dbReference type="Pfam" id="PF02949">
    <property type="entry name" value="7tm_6"/>
    <property type="match status" value="1"/>
</dbReference>
<dbReference type="InterPro" id="IPR004117">
    <property type="entry name" value="7tm6_olfct_rcpt"/>
</dbReference>
<reference evidence="11" key="1">
    <citation type="journal article" date="2017" name="Comp. Biochem. Physiol. Part D Genomics Proteomics">
        <title>Candidate chemosensory genes identified in the endoparasitoid Meteorus pulchricornis (Hymenoptera: Braconidae) by antennal transcriptome analysis.</title>
        <authorList>
            <person name="Sheng S."/>
            <person name="Liao C.W."/>
            <person name="Zheng Y."/>
            <person name="Zhou Y."/>
            <person name="Xu Y."/>
            <person name="Song W.M."/>
            <person name="He P."/>
            <person name="Zhang J."/>
            <person name="Wu F.A."/>
        </authorList>
    </citation>
    <scope>NUCLEOTIDE SEQUENCE</scope>
    <source>
        <strain evidence="11">Zhenjiang</strain>
    </source>
</reference>
<dbReference type="GO" id="GO:0005549">
    <property type="term" value="F:odorant binding"/>
    <property type="evidence" value="ECO:0007669"/>
    <property type="project" value="InterPro"/>
</dbReference>
<dbReference type="EMBL" id="KY445552">
    <property type="protein sequence ID" value="AQN78487.1"/>
    <property type="molecule type" value="mRNA"/>
</dbReference>
<proteinExistence type="evidence at transcript level"/>
<evidence type="ECO:0000313" key="11">
    <source>
        <dbReference type="EMBL" id="AQN78487.1"/>
    </source>
</evidence>